<evidence type="ECO:0000313" key="1">
    <source>
        <dbReference type="EMBL" id="MED3563954.1"/>
    </source>
</evidence>
<protein>
    <submittedName>
        <fullName evidence="1">Uncharacterized protein</fullName>
    </submittedName>
</protein>
<evidence type="ECO:0000313" key="2">
    <source>
        <dbReference type="Proteomes" id="UP001330749"/>
    </source>
</evidence>
<dbReference type="RefSeq" id="WP_327969058.1">
    <property type="nucleotide sequence ID" value="NZ_JARMQG010000245.1"/>
</dbReference>
<dbReference type="Proteomes" id="UP001330749">
    <property type="component" value="Unassembled WGS sequence"/>
</dbReference>
<accession>A0ABU6NCN3</accession>
<gene>
    <name evidence="1" type="ORF">P4447_16130</name>
</gene>
<comment type="caution">
    <text evidence="1">The sequence shown here is derived from an EMBL/GenBank/DDBJ whole genome shotgun (WGS) entry which is preliminary data.</text>
</comment>
<reference evidence="1 2" key="1">
    <citation type="submission" date="2023-03" db="EMBL/GenBank/DDBJ databases">
        <title>Bacillus Genome Sequencing.</title>
        <authorList>
            <person name="Dunlap C."/>
        </authorList>
    </citation>
    <scope>NUCLEOTIDE SEQUENCE [LARGE SCALE GENOMIC DNA]</scope>
    <source>
        <strain evidence="1 2">B-14544</strain>
    </source>
</reference>
<organism evidence="1 2">
    <name type="scientific">Bacillus xiapuensis</name>
    <dbReference type="NCBI Taxonomy" id="2014075"/>
    <lineage>
        <taxon>Bacteria</taxon>
        <taxon>Bacillati</taxon>
        <taxon>Bacillota</taxon>
        <taxon>Bacilli</taxon>
        <taxon>Bacillales</taxon>
        <taxon>Bacillaceae</taxon>
        <taxon>Bacillus</taxon>
    </lineage>
</organism>
<proteinExistence type="predicted"/>
<sequence length="99" mass="11042">MIKGINSSDPDGVMIPVTQKLTKDQKEWLKHEQSIVLLRTILLAETAQITPKVEIAKPVEDDDLSSFEWVSSTENVVVETVGTEDEDNLLGGFLSRMNQ</sequence>
<keyword evidence="2" id="KW-1185">Reference proteome</keyword>
<dbReference type="EMBL" id="JARMQG010000245">
    <property type="protein sequence ID" value="MED3563954.1"/>
    <property type="molecule type" value="Genomic_DNA"/>
</dbReference>
<name>A0ABU6NCN3_9BACI</name>